<keyword evidence="3" id="KW-1185">Reference proteome</keyword>
<gene>
    <name evidence="2" type="ORF">GCM10010422_24360</name>
</gene>
<sequence length="639" mass="69932">MAARPLARALSPLPEESLPGLLLRLAYRTERSPARVARLCGLIHRQNRLPGEYLFSLPPDRIGPFATAARLNAQEANALTLSSFAAVYPPLASVRMDGSRNTTAVRKSWAAGMSSRYCAACLSGDGSPVQALYGGPWKLRWHLPVSYACVTHRALLSHTCPSCGGTPNRPTNTERQGLITHRTTSGLHPAQCRRLMPDGHGAPAAPCAARLDHDRRAERMSEADLSLLLALQHRIDQRLIGVRSSAGAVQPVSDPYFFPDLIVAAHLIRLSWPDGARYASSTSMADLIDGHVSSAVARRRTPEPDEHTPIVWDVPEDPAECAAVLVAADGLLGREEHDDAGMTDRVRSLAASAFHRNPANIGASLRRMDVSSAMARALLGRAQGFYRAGGHRHARQSLPSRASRFRVGHVPALLPQEWLSAHFGDLLSHWTHLTDWKMRQLRRVSALKLAEMSGGGTWPDCAKTLGIPWNTAQQSLKVIRRELHSRALWPDFERSVESVASQLDWDADRVHYGRRRELLSSWQVPADDWAELCRGLEQFRQGATSPTRGTATVLIWAQVTQGDHLHSPVLGALRESSCSTQRLVGSINQLRTPANRKGGKRELLLRLETYSDLLATACDRPVASLQAGSLETGVCAARG</sequence>
<feature type="domain" description="TniQ" evidence="1">
    <location>
        <begin position="9"/>
        <end position="156"/>
    </location>
</feature>
<protein>
    <recommendedName>
        <fullName evidence="1">TniQ domain-containing protein</fullName>
    </recommendedName>
</protein>
<evidence type="ECO:0000313" key="3">
    <source>
        <dbReference type="Proteomes" id="UP001501721"/>
    </source>
</evidence>
<dbReference type="Pfam" id="PF06527">
    <property type="entry name" value="TniQ"/>
    <property type="match status" value="1"/>
</dbReference>
<accession>A0ABP5YFF6</accession>
<name>A0ABP5YFF6_9ACTN</name>
<dbReference type="EMBL" id="BAAATL010000010">
    <property type="protein sequence ID" value="GAA2479257.1"/>
    <property type="molecule type" value="Genomic_DNA"/>
</dbReference>
<dbReference type="RefSeq" id="WP_346080966.1">
    <property type="nucleotide sequence ID" value="NZ_BAAATL010000010.1"/>
</dbReference>
<evidence type="ECO:0000313" key="2">
    <source>
        <dbReference type="EMBL" id="GAA2479257.1"/>
    </source>
</evidence>
<dbReference type="Proteomes" id="UP001501721">
    <property type="component" value="Unassembled WGS sequence"/>
</dbReference>
<comment type="caution">
    <text evidence="2">The sequence shown here is derived from an EMBL/GenBank/DDBJ whole genome shotgun (WGS) entry which is preliminary data.</text>
</comment>
<dbReference type="InterPro" id="IPR009492">
    <property type="entry name" value="TniQ"/>
</dbReference>
<reference evidence="3" key="1">
    <citation type="journal article" date="2019" name="Int. J. Syst. Evol. Microbiol.">
        <title>The Global Catalogue of Microorganisms (GCM) 10K type strain sequencing project: providing services to taxonomists for standard genome sequencing and annotation.</title>
        <authorList>
            <consortium name="The Broad Institute Genomics Platform"/>
            <consortium name="The Broad Institute Genome Sequencing Center for Infectious Disease"/>
            <person name="Wu L."/>
            <person name="Ma J."/>
        </authorList>
    </citation>
    <scope>NUCLEOTIDE SEQUENCE [LARGE SCALE GENOMIC DNA]</scope>
    <source>
        <strain evidence="3">JCM 6923</strain>
    </source>
</reference>
<organism evidence="2 3">
    <name type="scientific">Streptomyces graminearus</name>
    <dbReference type="NCBI Taxonomy" id="284030"/>
    <lineage>
        <taxon>Bacteria</taxon>
        <taxon>Bacillati</taxon>
        <taxon>Actinomycetota</taxon>
        <taxon>Actinomycetes</taxon>
        <taxon>Kitasatosporales</taxon>
        <taxon>Streptomycetaceae</taxon>
        <taxon>Streptomyces</taxon>
    </lineage>
</organism>
<proteinExistence type="predicted"/>
<evidence type="ECO:0000259" key="1">
    <source>
        <dbReference type="Pfam" id="PF06527"/>
    </source>
</evidence>